<keyword evidence="4" id="KW-1185">Reference proteome</keyword>
<feature type="transmembrane region" description="Helical" evidence="2">
    <location>
        <begin position="116"/>
        <end position="136"/>
    </location>
</feature>
<keyword evidence="1" id="KW-0175">Coiled coil</keyword>
<evidence type="ECO:0000256" key="1">
    <source>
        <dbReference type="SAM" id="Coils"/>
    </source>
</evidence>
<evidence type="ECO:0000313" key="3">
    <source>
        <dbReference type="EMBL" id="ABK99801.1"/>
    </source>
</evidence>
<keyword evidence="2" id="KW-1133">Transmembrane helix</keyword>
<feature type="coiled-coil region" evidence="1">
    <location>
        <begin position="143"/>
        <end position="170"/>
    </location>
</feature>
<gene>
    <name evidence="3" type="ordered locus">Ppro_2194</name>
</gene>
<protein>
    <submittedName>
        <fullName evidence="3">Uncharacterized protein</fullName>
    </submittedName>
</protein>
<dbReference type="AlphaFoldDB" id="A1AR31"/>
<dbReference type="RefSeq" id="WP_011736062.1">
    <property type="nucleotide sequence ID" value="NC_008609.1"/>
</dbReference>
<sequence length="260" mass="29010">MNDAVVEFFVSGTMSARFMLEYFRKIAGYSAGSSLQGPTAVCSTTILLCTSRYDSARKNIMTPLTGRLRYFKTVYRGWLIAVLGGAYALLGVITFARDNLLPPALRARLDTFTLLPHWSLTSWLVIALGIFLVGALEGSYRYYLVQEQSYGNLEQQIASLQQEIRDHDQAAASSFHDDFIADNRTRQAPIIHIKELRAHFDALLALARTGDRAALARLRRIAPKLDAVSLECFASSLDHVEDIRRIKELVRLGAEVARPG</sequence>
<proteinExistence type="predicted"/>
<dbReference type="KEGG" id="ppd:Ppro_2194"/>
<feature type="transmembrane region" description="Helical" evidence="2">
    <location>
        <begin position="77"/>
        <end position="96"/>
    </location>
</feature>
<reference evidence="3 4" key="1">
    <citation type="submission" date="2006-10" db="EMBL/GenBank/DDBJ databases">
        <title>Complete sequence of chromosome of Pelobacter propionicus DSM 2379.</title>
        <authorList>
            <consortium name="US DOE Joint Genome Institute"/>
            <person name="Copeland A."/>
            <person name="Lucas S."/>
            <person name="Lapidus A."/>
            <person name="Barry K."/>
            <person name="Detter J.C."/>
            <person name="Glavina del Rio T."/>
            <person name="Hammon N."/>
            <person name="Israni S."/>
            <person name="Dalin E."/>
            <person name="Tice H."/>
            <person name="Pitluck S."/>
            <person name="Saunders E."/>
            <person name="Brettin T."/>
            <person name="Bruce D."/>
            <person name="Han C."/>
            <person name="Tapia R."/>
            <person name="Schmutz J."/>
            <person name="Larimer F."/>
            <person name="Land M."/>
            <person name="Hauser L."/>
            <person name="Kyrpides N."/>
            <person name="Kim E."/>
            <person name="Lovley D."/>
            <person name="Richardson P."/>
        </authorList>
    </citation>
    <scope>NUCLEOTIDE SEQUENCE [LARGE SCALE GENOMIC DNA]</scope>
    <source>
        <strain evidence="4">DSM 2379 / NBRC 103807 / OttBd1</strain>
    </source>
</reference>
<keyword evidence="2" id="KW-0812">Transmembrane</keyword>
<keyword evidence="2" id="KW-0472">Membrane</keyword>
<evidence type="ECO:0000313" key="4">
    <source>
        <dbReference type="Proteomes" id="UP000006732"/>
    </source>
</evidence>
<organism evidence="3 4">
    <name type="scientific">Pelobacter propionicus (strain DSM 2379 / NBRC 103807 / OttBd1)</name>
    <dbReference type="NCBI Taxonomy" id="338966"/>
    <lineage>
        <taxon>Bacteria</taxon>
        <taxon>Pseudomonadati</taxon>
        <taxon>Thermodesulfobacteriota</taxon>
        <taxon>Desulfuromonadia</taxon>
        <taxon>Desulfuromonadales</taxon>
        <taxon>Desulfuromonadaceae</taxon>
        <taxon>Pelobacter</taxon>
    </lineage>
</organism>
<accession>A1AR31</accession>
<evidence type="ECO:0000256" key="2">
    <source>
        <dbReference type="SAM" id="Phobius"/>
    </source>
</evidence>
<name>A1AR31_PELPD</name>
<dbReference type="HOGENOM" id="CLU_1068984_0_0_7"/>
<dbReference type="EMBL" id="CP000482">
    <property type="protein sequence ID" value="ABK99801.1"/>
    <property type="molecule type" value="Genomic_DNA"/>
</dbReference>
<dbReference type="Proteomes" id="UP000006732">
    <property type="component" value="Chromosome"/>
</dbReference>